<evidence type="ECO:0000313" key="1">
    <source>
        <dbReference type="EMBL" id="QPJ64519.1"/>
    </source>
</evidence>
<sequence length="99" mass="11835">MNICFQYLYRDYGNFKNWGDVIFSNPNGLDIGQIKSMLEKVLIDQAYFVASKVNVPNLYFEDYKENLDHVWHEFFSIEYTDEKPNDIYGRTIEKFVESI</sequence>
<proteinExistence type="predicted"/>
<reference evidence="2" key="1">
    <citation type="submission" date="2020-02" db="EMBL/GenBank/DDBJ databases">
        <title>Genomic and physiological characterization of two novel Nitrospinaceae genera.</title>
        <authorList>
            <person name="Mueller A.J."/>
            <person name="Jung M.-Y."/>
            <person name="Strachan C.R."/>
            <person name="Herbold C.W."/>
            <person name="Kirkegaard R.H."/>
            <person name="Daims H."/>
        </authorList>
    </citation>
    <scope>NUCLEOTIDE SEQUENCE [LARGE SCALE GENOMIC DNA]</scope>
</reference>
<evidence type="ECO:0000313" key="2">
    <source>
        <dbReference type="Proteomes" id="UP000594464"/>
    </source>
</evidence>
<dbReference type="Proteomes" id="UP000594464">
    <property type="component" value="Chromosome"/>
</dbReference>
<organism evidence="1 2">
    <name type="scientific">Candidatus Nitrohelix vancouverensis</name>
    <dbReference type="NCBI Taxonomy" id="2705534"/>
    <lineage>
        <taxon>Bacteria</taxon>
        <taxon>Pseudomonadati</taxon>
        <taxon>Nitrospinota/Tectimicrobiota group</taxon>
        <taxon>Nitrospinota</taxon>
        <taxon>Nitrospinia</taxon>
        <taxon>Nitrospinales</taxon>
        <taxon>Nitrospinaceae</taxon>
        <taxon>Candidatus Nitrohelix</taxon>
    </lineage>
</organism>
<dbReference type="KEGG" id="nva:G3M78_03545"/>
<dbReference type="EMBL" id="CP048620">
    <property type="protein sequence ID" value="QPJ64519.1"/>
    <property type="molecule type" value="Genomic_DNA"/>
</dbReference>
<accession>A0A7T0G2P3</accession>
<gene>
    <name evidence="1" type="ORF">G3M78_03545</name>
</gene>
<dbReference type="AlphaFoldDB" id="A0A7T0G2P3"/>
<protein>
    <submittedName>
        <fullName evidence="1">Uncharacterized protein</fullName>
    </submittedName>
</protein>
<name>A0A7T0G2P3_9BACT</name>